<dbReference type="Proteomes" id="UP000485621">
    <property type="component" value="Unassembled WGS sequence"/>
</dbReference>
<protein>
    <submittedName>
        <fullName evidence="2">Uncharacterized protein</fullName>
    </submittedName>
</protein>
<evidence type="ECO:0000256" key="1">
    <source>
        <dbReference type="SAM" id="Phobius"/>
    </source>
</evidence>
<organism evidence="2">
    <name type="scientific">candidate division CPR1 bacterium ADurb.Bin160</name>
    <dbReference type="NCBI Taxonomy" id="1852826"/>
    <lineage>
        <taxon>Bacteria</taxon>
        <taxon>candidate division CPR1</taxon>
    </lineage>
</organism>
<keyword evidence="1" id="KW-0472">Membrane</keyword>
<feature type="transmembrane region" description="Helical" evidence="1">
    <location>
        <begin position="20"/>
        <end position="38"/>
    </location>
</feature>
<keyword evidence="1" id="KW-1133">Transmembrane helix</keyword>
<accession>A0A1V5ZPZ9</accession>
<name>A0A1V5ZPZ9_9BACT</name>
<gene>
    <name evidence="2" type="ORF">BWY04_00421</name>
</gene>
<comment type="caution">
    <text evidence="2">The sequence shown here is derived from an EMBL/GenBank/DDBJ whole genome shotgun (WGS) entry which is preliminary data.</text>
</comment>
<reference evidence="2" key="1">
    <citation type="submission" date="2017-02" db="EMBL/GenBank/DDBJ databases">
        <title>Delving into the versatile metabolic prowess of the omnipresent phylum Bacteroidetes.</title>
        <authorList>
            <person name="Nobu M.K."/>
            <person name="Mei R."/>
            <person name="Narihiro T."/>
            <person name="Kuroda K."/>
            <person name="Liu W.-T."/>
        </authorList>
    </citation>
    <scope>NUCLEOTIDE SEQUENCE</scope>
    <source>
        <strain evidence="2">ADurb.Bin160</strain>
    </source>
</reference>
<dbReference type="AlphaFoldDB" id="A0A1V5ZPZ9"/>
<proteinExistence type="predicted"/>
<evidence type="ECO:0000313" key="2">
    <source>
        <dbReference type="EMBL" id="OQB42062.1"/>
    </source>
</evidence>
<keyword evidence="1" id="KW-0812">Transmembrane</keyword>
<sequence length="43" mass="4958">MPSELYINKEQYKQENASSQVMNSLFSFMVSMGINIALEDLQK</sequence>
<dbReference type="EMBL" id="MWDB01000006">
    <property type="protein sequence ID" value="OQB42062.1"/>
    <property type="molecule type" value="Genomic_DNA"/>
</dbReference>